<evidence type="ECO:0000313" key="2">
    <source>
        <dbReference type="Proteomes" id="UP000297630"/>
    </source>
</evidence>
<accession>A0A4Y8SYQ9</accession>
<gene>
    <name evidence="1" type="ORF">EQ803_23245</name>
</gene>
<name>A0A4Y8SYQ9_BACTU</name>
<reference evidence="1 2" key="1">
    <citation type="submission" date="2019-01" db="EMBL/GenBank/DDBJ databases">
        <title>Draft genome sequence of Bacillus sp. DPC6431.</title>
        <authorList>
            <person name="Arbulu S."/>
            <person name="Murphy K."/>
            <person name="O'Sullivan O."/>
            <person name="Rea M.C."/>
            <person name="Hill C."/>
            <person name="Ross R.P."/>
        </authorList>
    </citation>
    <scope>NUCLEOTIDE SEQUENCE [LARGE SCALE GENOMIC DNA]</scope>
    <source>
        <strain evidence="1 2">DPC6431</strain>
    </source>
</reference>
<dbReference type="Proteomes" id="UP000297630">
    <property type="component" value="Unassembled WGS sequence"/>
</dbReference>
<dbReference type="Gene3D" id="3.30.70.2030">
    <property type="match status" value="1"/>
</dbReference>
<dbReference type="EMBL" id="SCLP01000013">
    <property type="protein sequence ID" value="TFF44479.1"/>
    <property type="molecule type" value="Genomic_DNA"/>
</dbReference>
<protein>
    <submittedName>
        <fullName evidence="1">Uncharacterized protein</fullName>
    </submittedName>
</protein>
<sequence length="45" mass="5174">MKVATPSTKPNIIKSGACSPYETPNGQLNGIKECLDRRYWWYEVK</sequence>
<dbReference type="AlphaFoldDB" id="A0A4Y8SYQ9"/>
<organism evidence="1 2">
    <name type="scientific">Bacillus thuringiensis</name>
    <dbReference type="NCBI Taxonomy" id="1428"/>
    <lineage>
        <taxon>Bacteria</taxon>
        <taxon>Bacillati</taxon>
        <taxon>Bacillota</taxon>
        <taxon>Bacilli</taxon>
        <taxon>Bacillales</taxon>
        <taxon>Bacillaceae</taxon>
        <taxon>Bacillus</taxon>
        <taxon>Bacillus cereus group</taxon>
    </lineage>
</organism>
<comment type="caution">
    <text evidence="1">The sequence shown here is derived from an EMBL/GenBank/DDBJ whole genome shotgun (WGS) entry which is preliminary data.</text>
</comment>
<dbReference type="InterPro" id="IPR021976">
    <property type="entry name" value="Amidase_C"/>
</dbReference>
<evidence type="ECO:0000313" key="1">
    <source>
        <dbReference type="EMBL" id="TFF44479.1"/>
    </source>
</evidence>
<proteinExistence type="predicted"/>
<dbReference type="Pfam" id="PF12123">
    <property type="entry name" value="CBD_PlyG"/>
    <property type="match status" value="1"/>
</dbReference>